<dbReference type="InterPro" id="IPR029039">
    <property type="entry name" value="Flavoprotein-like_sf"/>
</dbReference>
<dbReference type="InterPro" id="IPR004465">
    <property type="entry name" value="RNR_NrdI"/>
</dbReference>
<keyword evidence="2" id="KW-1185">Reference proteome</keyword>
<protein>
    <submittedName>
        <fullName evidence="1">Class Ib ribonucleoside-diphosphate reductase assembly flavoprotein NrdI</fullName>
    </submittedName>
</protein>
<name>A0ABV1MVI6_9BACI</name>
<evidence type="ECO:0000313" key="1">
    <source>
        <dbReference type="EMBL" id="MEQ6356511.1"/>
    </source>
</evidence>
<dbReference type="EMBL" id="JBEGDG010000015">
    <property type="protein sequence ID" value="MEQ6356511.1"/>
    <property type="molecule type" value="Genomic_DNA"/>
</dbReference>
<organism evidence="1 2">
    <name type="scientific">Lysinibacillus zambalensis</name>
    <dbReference type="NCBI Taxonomy" id="3160866"/>
    <lineage>
        <taxon>Bacteria</taxon>
        <taxon>Bacillati</taxon>
        <taxon>Bacillota</taxon>
        <taxon>Bacilli</taxon>
        <taxon>Bacillales</taxon>
        <taxon>Bacillaceae</taxon>
        <taxon>Lysinibacillus</taxon>
    </lineage>
</organism>
<accession>A0ABV1MVI6</accession>
<proteinExistence type="predicted"/>
<sequence>MIAYASRTGNVRDIVGRLDKSIPMKEITASTIVQDPYYLLTYTDKLGEAPEVVRQFLSSHEENRENLRGVIASGNANFGNRNFCGSAIEISQWLRVPIIRMIDLRGNQDDIATISSSYRKMIVGEQV</sequence>
<dbReference type="RefSeq" id="WP_349660956.1">
    <property type="nucleotide sequence ID" value="NZ_JBEGDG010000015.1"/>
</dbReference>
<dbReference type="SUPFAM" id="SSF52218">
    <property type="entry name" value="Flavoproteins"/>
    <property type="match status" value="1"/>
</dbReference>
<reference evidence="1 2" key="1">
    <citation type="submission" date="2024-06" db="EMBL/GenBank/DDBJ databases">
        <title>Lysinibacillus zambalefons sp. nov., a Novel Firmicute Isolated from the Poon Bato Zambales Hyperalkaline Spring.</title>
        <authorList>
            <person name="Aja J.A."/>
            <person name="Lazaro J.E.H."/>
            <person name="Llorin L.D."/>
            <person name="Lim K.R."/>
            <person name="Teodosio J."/>
            <person name="Dalisay D.S."/>
        </authorList>
    </citation>
    <scope>NUCLEOTIDE SEQUENCE [LARGE SCALE GENOMIC DNA]</scope>
    <source>
        <strain evidence="1 2">M3</strain>
    </source>
</reference>
<gene>
    <name evidence="1" type="ORF">ABNX05_17960</name>
</gene>
<evidence type="ECO:0000313" key="2">
    <source>
        <dbReference type="Proteomes" id="UP001478862"/>
    </source>
</evidence>
<dbReference type="PANTHER" id="PTHR37297">
    <property type="entry name" value="PROTEIN NRDI"/>
    <property type="match status" value="1"/>
</dbReference>
<dbReference type="Gene3D" id="3.40.50.360">
    <property type="match status" value="1"/>
</dbReference>
<comment type="caution">
    <text evidence="1">The sequence shown here is derived from an EMBL/GenBank/DDBJ whole genome shotgun (WGS) entry which is preliminary data.</text>
</comment>
<dbReference type="Proteomes" id="UP001478862">
    <property type="component" value="Unassembled WGS sequence"/>
</dbReference>
<dbReference type="Pfam" id="PF07972">
    <property type="entry name" value="Flavodoxin_NdrI"/>
    <property type="match status" value="1"/>
</dbReference>
<dbReference type="PANTHER" id="PTHR37297:SF1">
    <property type="entry name" value="PROTEIN NRDI"/>
    <property type="match status" value="1"/>
</dbReference>